<accession>A0A3N2PWX9</accession>
<evidence type="ECO:0008006" key="4">
    <source>
        <dbReference type="Google" id="ProtNLM"/>
    </source>
</evidence>
<dbReference type="Proteomes" id="UP000272025">
    <property type="component" value="Unassembled WGS sequence"/>
</dbReference>
<feature type="transmembrane region" description="Helical" evidence="1">
    <location>
        <begin position="31"/>
        <end position="51"/>
    </location>
</feature>
<proteinExistence type="predicted"/>
<keyword evidence="1" id="KW-0472">Membrane</keyword>
<keyword evidence="1" id="KW-0812">Transmembrane</keyword>
<dbReference type="EMBL" id="ML119054">
    <property type="protein sequence ID" value="ROT38982.1"/>
    <property type="molecule type" value="Genomic_DNA"/>
</dbReference>
<protein>
    <recommendedName>
        <fullName evidence="4">Transmembrane protein</fullName>
    </recommendedName>
</protein>
<evidence type="ECO:0000313" key="2">
    <source>
        <dbReference type="EMBL" id="ROT38982.1"/>
    </source>
</evidence>
<organism evidence="2 3">
    <name type="scientific">Sodiomyces alkalinus (strain CBS 110278 / VKM F-3762 / F11)</name>
    <name type="common">Alkaliphilic filamentous fungus</name>
    <dbReference type="NCBI Taxonomy" id="1314773"/>
    <lineage>
        <taxon>Eukaryota</taxon>
        <taxon>Fungi</taxon>
        <taxon>Dikarya</taxon>
        <taxon>Ascomycota</taxon>
        <taxon>Pezizomycotina</taxon>
        <taxon>Sordariomycetes</taxon>
        <taxon>Hypocreomycetidae</taxon>
        <taxon>Glomerellales</taxon>
        <taxon>Plectosphaerellaceae</taxon>
        <taxon>Sodiomyces</taxon>
    </lineage>
</organism>
<dbReference type="GeneID" id="39575325"/>
<keyword evidence="3" id="KW-1185">Reference proteome</keyword>
<sequence length="139" mass="16029">MWRVRCEEGKVLARVAWAFWIPSCEVGDFSWYHMDIFVGVFVLRWFLYWIYRGAGRAVPSAERWNSEALEGRGAGGRRSRAVMREKRLLDPGFNLVFYSGAGCTIRRDGRGEGTWVSLKVIIFPFAYITVVRISLLSLQ</sequence>
<dbReference type="RefSeq" id="XP_028466788.1">
    <property type="nucleotide sequence ID" value="XM_028606847.1"/>
</dbReference>
<gene>
    <name evidence="2" type="ORF">SODALDRAFT_149888</name>
</gene>
<keyword evidence="1" id="KW-1133">Transmembrane helix</keyword>
<feature type="transmembrane region" description="Helical" evidence="1">
    <location>
        <begin position="116"/>
        <end position="135"/>
    </location>
</feature>
<name>A0A3N2PWX9_SODAK</name>
<reference evidence="2 3" key="1">
    <citation type="journal article" date="2018" name="Mol. Ecol.">
        <title>The obligate alkalophilic soda-lake fungus Sodiomyces alkalinus has shifted to a protein diet.</title>
        <authorList>
            <person name="Grum-Grzhimaylo A.A."/>
            <person name="Falkoski D.L."/>
            <person name="van den Heuvel J."/>
            <person name="Valero-Jimenez C.A."/>
            <person name="Min B."/>
            <person name="Choi I.G."/>
            <person name="Lipzen A."/>
            <person name="Daum C.G."/>
            <person name="Aanen D.K."/>
            <person name="Tsang A."/>
            <person name="Henrissat B."/>
            <person name="Bilanenko E.N."/>
            <person name="de Vries R.P."/>
            <person name="van Kan J.A.L."/>
            <person name="Grigoriev I.V."/>
            <person name="Debets A.J.M."/>
        </authorList>
    </citation>
    <scope>NUCLEOTIDE SEQUENCE [LARGE SCALE GENOMIC DNA]</scope>
    <source>
        <strain evidence="2 3">F11</strain>
    </source>
</reference>
<dbReference type="AlphaFoldDB" id="A0A3N2PWX9"/>
<evidence type="ECO:0000313" key="3">
    <source>
        <dbReference type="Proteomes" id="UP000272025"/>
    </source>
</evidence>
<evidence type="ECO:0000256" key="1">
    <source>
        <dbReference type="SAM" id="Phobius"/>
    </source>
</evidence>